<keyword evidence="1" id="KW-0812">Transmembrane</keyword>
<name>A0A5K0U781_9VIRU</name>
<organism evidence="2 3">
    <name type="scientific">Yasminevirus sp. GU-2018</name>
    <dbReference type="NCBI Taxonomy" id="2420051"/>
    <lineage>
        <taxon>Viruses</taxon>
        <taxon>Varidnaviria</taxon>
        <taxon>Bamfordvirae</taxon>
        <taxon>Nucleocytoviricota</taxon>
        <taxon>Megaviricetes</taxon>
        <taxon>Imitervirales</taxon>
        <taxon>Mimiviridae</taxon>
        <taxon>Klosneuvirinae</taxon>
        <taxon>Yasminevirus</taxon>
        <taxon>Yasminevirus saudimassiliense</taxon>
    </lineage>
</organism>
<dbReference type="Proteomes" id="UP000594342">
    <property type="component" value="Unassembled WGS sequence"/>
</dbReference>
<keyword evidence="1" id="KW-1133">Transmembrane helix</keyword>
<comment type="caution">
    <text evidence="2">The sequence shown here is derived from an EMBL/GenBank/DDBJ whole genome shotgun (WGS) entry which is preliminary data.</text>
</comment>
<keyword evidence="1" id="KW-0472">Membrane</keyword>
<gene>
    <name evidence="2" type="ORF">YASMINEVIRUS_123</name>
</gene>
<evidence type="ECO:0000256" key="1">
    <source>
        <dbReference type="SAM" id="Phobius"/>
    </source>
</evidence>
<sequence length="343" mass="39250">MISQLIGAQFSCFIGTSIIIYTMPSVVFSNFNSDRRLGQPLYQKFTEYDVKVRTQTLLEKLKDPKDIYCIFEIEQPTVDAVKTAVQNDYQCLVGVYNNSQQAFRYLVLVPKFYTIVSCQNICLSKNYTFVENKDRPQTDDERRQSSEYMSITGGDLFEKAMMFMVLKDESGVKFNLVVTHLGLGVPARLFQSAKLVEWVKNNISSNDITIIGGDLNSFDPKTETVCTEQMEIFLKDGYTNLVAFNTPTFWPYDFDIRYMLKGDDLKTYDDFIARSKVTNGDSADMVKLATEFYDFCTDRKTKVKGNDIALDNVFVKGIDPSKTSVEIINQFCNSDHSAIKLWF</sequence>
<accession>A0A5K0U781</accession>
<protein>
    <recommendedName>
        <fullName evidence="4">Endonuclease/exonuclease/phosphatase domain-containing protein</fullName>
    </recommendedName>
</protein>
<dbReference type="SUPFAM" id="SSF56219">
    <property type="entry name" value="DNase I-like"/>
    <property type="match status" value="1"/>
</dbReference>
<proteinExistence type="predicted"/>
<dbReference type="Gene3D" id="3.60.10.10">
    <property type="entry name" value="Endonuclease/exonuclease/phosphatase"/>
    <property type="match status" value="1"/>
</dbReference>
<evidence type="ECO:0000313" key="3">
    <source>
        <dbReference type="Proteomes" id="UP000594342"/>
    </source>
</evidence>
<dbReference type="EMBL" id="UPSH01000001">
    <property type="protein sequence ID" value="VBB17660.1"/>
    <property type="molecule type" value="Genomic_DNA"/>
</dbReference>
<reference evidence="2 3" key="1">
    <citation type="submission" date="2018-10" db="EMBL/GenBank/DDBJ databases">
        <authorList>
            <consortium name="IHU Genomes"/>
        </authorList>
    </citation>
    <scope>NUCLEOTIDE SEQUENCE [LARGE SCALE GENOMIC DNA]</scope>
    <source>
        <strain evidence="2 3">A1</strain>
    </source>
</reference>
<feature type="transmembrane region" description="Helical" evidence="1">
    <location>
        <begin position="6"/>
        <end position="28"/>
    </location>
</feature>
<keyword evidence="3" id="KW-1185">Reference proteome</keyword>
<evidence type="ECO:0008006" key="4">
    <source>
        <dbReference type="Google" id="ProtNLM"/>
    </source>
</evidence>
<evidence type="ECO:0000313" key="2">
    <source>
        <dbReference type="EMBL" id="VBB17660.1"/>
    </source>
</evidence>
<dbReference type="InterPro" id="IPR036691">
    <property type="entry name" value="Endo/exonu/phosph_ase_sf"/>
</dbReference>